<dbReference type="PROSITE" id="PS50275">
    <property type="entry name" value="SAC"/>
    <property type="match status" value="1"/>
</dbReference>
<dbReference type="InterPro" id="IPR002013">
    <property type="entry name" value="SAC_dom"/>
</dbReference>
<proteinExistence type="predicted"/>
<accession>A0A067P3L4</accession>
<dbReference type="Proteomes" id="UP000027073">
    <property type="component" value="Unassembled WGS sequence"/>
</dbReference>
<dbReference type="EMBL" id="KL198006">
    <property type="protein sequence ID" value="KDQ30471.1"/>
    <property type="molecule type" value="Genomic_DNA"/>
</dbReference>
<organism evidence="3 4">
    <name type="scientific">Pleurotus ostreatus (strain PC15)</name>
    <name type="common">Oyster mushroom</name>
    <dbReference type="NCBI Taxonomy" id="1137138"/>
    <lineage>
        <taxon>Eukaryota</taxon>
        <taxon>Fungi</taxon>
        <taxon>Dikarya</taxon>
        <taxon>Basidiomycota</taxon>
        <taxon>Agaricomycotina</taxon>
        <taxon>Agaricomycetes</taxon>
        <taxon>Agaricomycetidae</taxon>
        <taxon>Agaricales</taxon>
        <taxon>Pleurotineae</taxon>
        <taxon>Pleurotaceae</taxon>
        <taxon>Pleurotus</taxon>
    </lineage>
</organism>
<dbReference type="HOGENOM" id="CLU_003016_7_4_1"/>
<evidence type="ECO:0000259" key="2">
    <source>
        <dbReference type="PROSITE" id="PS50275"/>
    </source>
</evidence>
<feature type="domain" description="SAC" evidence="2">
    <location>
        <begin position="124"/>
        <end position="468"/>
    </location>
</feature>
<dbReference type="GO" id="GO:0046856">
    <property type="term" value="P:phosphatidylinositol dephosphorylation"/>
    <property type="evidence" value="ECO:0007669"/>
    <property type="project" value="TreeGrafter"/>
</dbReference>
<dbReference type="PANTHER" id="PTHR45662:SF2">
    <property type="entry name" value="PHOSPHATIDYLINOSITOL-3-PHOSPHATASE SAC1"/>
    <property type="match status" value="1"/>
</dbReference>
<evidence type="ECO:0000256" key="1">
    <source>
        <dbReference type="SAM" id="Phobius"/>
    </source>
</evidence>
<keyword evidence="1" id="KW-0472">Membrane</keyword>
<feature type="transmembrane region" description="Helical" evidence="1">
    <location>
        <begin position="568"/>
        <end position="591"/>
    </location>
</feature>
<feature type="transmembrane region" description="Helical" evidence="1">
    <location>
        <begin position="545"/>
        <end position="562"/>
    </location>
</feature>
<evidence type="ECO:0000313" key="3">
    <source>
        <dbReference type="EMBL" id="KDQ30471.1"/>
    </source>
</evidence>
<dbReference type="AlphaFoldDB" id="A0A067P3L4"/>
<dbReference type="PANTHER" id="PTHR45662">
    <property type="entry name" value="PHOSPHATIDYLINOSITIDE PHOSPHATASE SAC1"/>
    <property type="match status" value="1"/>
</dbReference>
<reference evidence="4" key="1">
    <citation type="journal article" date="2014" name="Proc. Natl. Acad. Sci. U.S.A.">
        <title>Extensive sampling of basidiomycete genomes demonstrates inadequacy of the white-rot/brown-rot paradigm for wood decay fungi.</title>
        <authorList>
            <person name="Riley R."/>
            <person name="Salamov A.A."/>
            <person name="Brown D.W."/>
            <person name="Nagy L.G."/>
            <person name="Floudas D."/>
            <person name="Held B.W."/>
            <person name="Levasseur A."/>
            <person name="Lombard V."/>
            <person name="Morin E."/>
            <person name="Otillar R."/>
            <person name="Lindquist E.A."/>
            <person name="Sun H."/>
            <person name="LaButti K.M."/>
            <person name="Schmutz J."/>
            <person name="Jabbour D."/>
            <person name="Luo H."/>
            <person name="Baker S.E."/>
            <person name="Pisabarro A.G."/>
            <person name="Walton J.D."/>
            <person name="Blanchette R.A."/>
            <person name="Henrissat B."/>
            <person name="Martin F."/>
            <person name="Cullen D."/>
            <person name="Hibbett D.S."/>
            <person name="Grigoriev I.V."/>
        </authorList>
    </citation>
    <scope>NUCLEOTIDE SEQUENCE [LARGE SCALE GENOMIC DNA]</scope>
    <source>
        <strain evidence="4">PC15</strain>
    </source>
</reference>
<sequence length="659" mass="75654">MKPIHQSLNLYIDGDEAYTFIPTGSAGAHSLTIQRATGEIYLDQPNTTIPSSAQRYHKTIYGIIGIISLSLSDYVVVATGRELRGHLMGHEVYRATDFDVLPLNPNISVINPPHPVESHLIALVRSHWHGGYFLFSYEWDITRRLQAQWFAQEEDATKAIWETADNRFFWNRYMQTRLIDASTAKQDVSPFILPVMYGTFDIRSVFLNGRHFQICLISRRSRFRAGTRYFRRGIDQDGHVANFNETEQLLLVEGPPSATRTPDEYAYKMSFVQIRGSIPMYWAEVNTLRYKPDLQIMDLHDTLDVMRLHLQEQVALYGEQALVNLINQKGHEKPVKEAYERYLSELNLPKVKYEYFDFHTECKHMRWDRISVLIERLQEDLDRQGYFYLADSKPIKVQEGIVRTNCMDNLDRTNVVQATLAKRVLAQQLRTLGIIQESEGVDDYETLSKEFREMWADHADLISKAYGGSGALKSDFTRTNKRTKKGLLEDGVKSVLRYLKNNMFDGPRQDGFDLVTGAWIPRKNPSLALHLITDSRPLVTRSMPVVAYFALFMICAGLTLPRTSDYNLAYYFIIWISVLSAALIFIVLYGIDYVSWPRLLPPTDVIWYNGPGYRSADNGKGIKGWPIRVKNGDKIPTRGRGGLNGGEEIEMGTMRKRVD</sequence>
<name>A0A067P3L4_PLEO1</name>
<keyword evidence="1" id="KW-1133">Transmembrane helix</keyword>
<protein>
    <recommendedName>
        <fullName evidence="2">SAC domain-containing protein</fullName>
    </recommendedName>
</protein>
<dbReference type="VEuPathDB" id="FungiDB:PLEOSDRAFT_172939"/>
<dbReference type="InParanoid" id="A0A067P3L4"/>
<dbReference type="FunCoup" id="A0A067P3L4">
    <property type="interactions" value="1026"/>
</dbReference>
<dbReference type="Pfam" id="PF02383">
    <property type="entry name" value="Syja_N"/>
    <property type="match status" value="1"/>
</dbReference>
<keyword evidence="1" id="KW-0812">Transmembrane</keyword>
<gene>
    <name evidence="3" type="ORF">PLEOSDRAFT_172939</name>
</gene>
<dbReference type="GO" id="GO:0005783">
    <property type="term" value="C:endoplasmic reticulum"/>
    <property type="evidence" value="ECO:0007669"/>
    <property type="project" value="TreeGrafter"/>
</dbReference>
<dbReference type="STRING" id="1137138.A0A067P3L4"/>
<dbReference type="GO" id="GO:0043812">
    <property type="term" value="F:phosphatidylinositol-4-phosphate phosphatase activity"/>
    <property type="evidence" value="ECO:0007669"/>
    <property type="project" value="TreeGrafter"/>
</dbReference>
<evidence type="ECO:0000313" key="4">
    <source>
        <dbReference type="Proteomes" id="UP000027073"/>
    </source>
</evidence>
<dbReference type="OrthoDB" id="405996at2759"/>